<dbReference type="Proteomes" id="UP000718012">
    <property type="component" value="Unassembled WGS sequence"/>
</dbReference>
<dbReference type="SUPFAM" id="SSF46689">
    <property type="entry name" value="Homeodomain-like"/>
    <property type="match status" value="1"/>
</dbReference>
<organism evidence="6 7">
    <name type="scientific">Phocaeicola coprocola</name>
    <dbReference type="NCBI Taxonomy" id="310298"/>
    <lineage>
        <taxon>Bacteria</taxon>
        <taxon>Pseudomonadati</taxon>
        <taxon>Bacteroidota</taxon>
        <taxon>Bacteroidia</taxon>
        <taxon>Bacteroidales</taxon>
        <taxon>Bacteroidaceae</taxon>
        <taxon>Phocaeicola</taxon>
    </lineage>
</organism>
<dbReference type="EMBL" id="DYXD01000046">
    <property type="protein sequence ID" value="HJF07019.1"/>
    <property type="molecule type" value="Genomic_DNA"/>
</dbReference>
<keyword evidence="3" id="KW-0804">Transcription</keyword>
<dbReference type="SMART" id="SM00342">
    <property type="entry name" value="HTH_ARAC"/>
    <property type="match status" value="1"/>
</dbReference>
<dbReference type="PROSITE" id="PS01124">
    <property type="entry name" value="HTH_ARAC_FAMILY_2"/>
    <property type="match status" value="1"/>
</dbReference>
<evidence type="ECO:0000259" key="5">
    <source>
        <dbReference type="PROSITE" id="PS01124"/>
    </source>
</evidence>
<sequence>MAAFIIGVMGIVAEVYPNEIYLQIFTLCYTVFFISLGIQYHNYSIIAPIEAASQEVKTVPEETNNKPETPKPEEKRHGQGSDIIKEKITIWVQHKGYLQLGVTIQDLSREIGINRTYLSNYINETYQSNFNGWLNDLRIEEAKQKIISSPEINLSDLAEMVGFADQAHFSKQFKQKEGIPPSVWKKEHRVKSEKD</sequence>
<dbReference type="InterPro" id="IPR018060">
    <property type="entry name" value="HTH_AraC"/>
</dbReference>
<dbReference type="InterPro" id="IPR009057">
    <property type="entry name" value="Homeodomain-like_sf"/>
</dbReference>
<dbReference type="InterPro" id="IPR018062">
    <property type="entry name" value="HTH_AraC-typ_CS"/>
</dbReference>
<dbReference type="PROSITE" id="PS00041">
    <property type="entry name" value="HTH_ARAC_FAMILY_1"/>
    <property type="match status" value="1"/>
</dbReference>
<evidence type="ECO:0000256" key="2">
    <source>
        <dbReference type="ARBA" id="ARBA00023125"/>
    </source>
</evidence>
<feature type="region of interest" description="Disordered" evidence="4">
    <location>
        <begin position="57"/>
        <end position="80"/>
    </location>
</feature>
<dbReference type="CDD" id="cd00093">
    <property type="entry name" value="HTH_XRE"/>
    <property type="match status" value="1"/>
</dbReference>
<reference evidence="6" key="1">
    <citation type="journal article" date="2021" name="PeerJ">
        <title>Extensive microbial diversity within the chicken gut microbiome revealed by metagenomics and culture.</title>
        <authorList>
            <person name="Gilroy R."/>
            <person name="Ravi A."/>
            <person name="Getino M."/>
            <person name="Pursley I."/>
            <person name="Horton D.L."/>
            <person name="Alikhan N.F."/>
            <person name="Baker D."/>
            <person name="Gharbi K."/>
            <person name="Hall N."/>
            <person name="Watson M."/>
            <person name="Adriaenssens E.M."/>
            <person name="Foster-Nyarko E."/>
            <person name="Jarju S."/>
            <person name="Secka A."/>
            <person name="Antonio M."/>
            <person name="Oren A."/>
            <person name="Chaudhuri R.R."/>
            <person name="La Ragione R."/>
            <person name="Hildebrand F."/>
            <person name="Pallen M.J."/>
        </authorList>
    </citation>
    <scope>NUCLEOTIDE SEQUENCE</scope>
    <source>
        <strain evidence="6">CHK165-8395</strain>
    </source>
</reference>
<dbReference type="Pfam" id="PF12833">
    <property type="entry name" value="HTH_18"/>
    <property type="match status" value="1"/>
</dbReference>
<evidence type="ECO:0000256" key="4">
    <source>
        <dbReference type="SAM" id="MobiDB-lite"/>
    </source>
</evidence>
<name>A0A921FDP3_9BACT</name>
<feature type="compositionally biased region" description="Basic and acidic residues" evidence="4">
    <location>
        <begin position="58"/>
        <end position="80"/>
    </location>
</feature>
<accession>A0A921FDP3</accession>
<evidence type="ECO:0000313" key="6">
    <source>
        <dbReference type="EMBL" id="HJF07019.1"/>
    </source>
</evidence>
<feature type="region of interest" description="Disordered" evidence="4">
    <location>
        <begin position="173"/>
        <end position="195"/>
    </location>
</feature>
<dbReference type="Gene3D" id="1.10.10.60">
    <property type="entry name" value="Homeodomain-like"/>
    <property type="match status" value="2"/>
</dbReference>
<protein>
    <submittedName>
        <fullName evidence="6">AraC family transcriptional regulator</fullName>
    </submittedName>
</protein>
<evidence type="ECO:0000256" key="3">
    <source>
        <dbReference type="ARBA" id="ARBA00023163"/>
    </source>
</evidence>
<proteinExistence type="predicted"/>
<dbReference type="PANTHER" id="PTHR43280">
    <property type="entry name" value="ARAC-FAMILY TRANSCRIPTIONAL REGULATOR"/>
    <property type="match status" value="1"/>
</dbReference>
<dbReference type="AlphaFoldDB" id="A0A921FDP3"/>
<dbReference type="PANTHER" id="PTHR43280:SF29">
    <property type="entry name" value="ARAC-FAMILY TRANSCRIPTIONAL REGULATOR"/>
    <property type="match status" value="1"/>
</dbReference>
<dbReference type="GO" id="GO:0043565">
    <property type="term" value="F:sequence-specific DNA binding"/>
    <property type="evidence" value="ECO:0007669"/>
    <property type="project" value="InterPro"/>
</dbReference>
<evidence type="ECO:0000256" key="1">
    <source>
        <dbReference type="ARBA" id="ARBA00023015"/>
    </source>
</evidence>
<comment type="caution">
    <text evidence="6">The sequence shown here is derived from an EMBL/GenBank/DDBJ whole genome shotgun (WGS) entry which is preliminary data.</text>
</comment>
<keyword evidence="1" id="KW-0805">Transcription regulation</keyword>
<keyword evidence="2" id="KW-0238">DNA-binding</keyword>
<dbReference type="GO" id="GO:0003700">
    <property type="term" value="F:DNA-binding transcription factor activity"/>
    <property type="evidence" value="ECO:0007669"/>
    <property type="project" value="InterPro"/>
</dbReference>
<feature type="domain" description="HTH araC/xylS-type" evidence="5">
    <location>
        <begin position="86"/>
        <end position="187"/>
    </location>
</feature>
<dbReference type="InterPro" id="IPR001387">
    <property type="entry name" value="Cro/C1-type_HTH"/>
</dbReference>
<gene>
    <name evidence="6" type="ORF">K8U81_02340</name>
</gene>
<evidence type="ECO:0000313" key="7">
    <source>
        <dbReference type="Proteomes" id="UP000718012"/>
    </source>
</evidence>
<reference evidence="6" key="2">
    <citation type="submission" date="2021-09" db="EMBL/GenBank/DDBJ databases">
        <authorList>
            <person name="Gilroy R."/>
        </authorList>
    </citation>
    <scope>NUCLEOTIDE SEQUENCE</scope>
    <source>
        <strain evidence="6">CHK165-8395</strain>
    </source>
</reference>